<evidence type="ECO:0000313" key="1">
    <source>
        <dbReference type="EMBL" id="HEC73142.1"/>
    </source>
</evidence>
<dbReference type="GO" id="GO:0003677">
    <property type="term" value="F:DNA binding"/>
    <property type="evidence" value="ECO:0007669"/>
    <property type="project" value="InterPro"/>
</dbReference>
<dbReference type="SUPFAM" id="SSF46894">
    <property type="entry name" value="C-terminal effector domain of the bipartite response regulators"/>
    <property type="match status" value="1"/>
</dbReference>
<dbReference type="AlphaFoldDB" id="A0A7C1VP32"/>
<dbReference type="EMBL" id="DRHY01000046">
    <property type="protein sequence ID" value="HEC73142.1"/>
    <property type="molecule type" value="Genomic_DNA"/>
</dbReference>
<comment type="caution">
    <text evidence="1">The sequence shown here is derived from an EMBL/GenBank/DDBJ whole genome shotgun (WGS) entry which is preliminary data.</text>
</comment>
<dbReference type="GO" id="GO:0006355">
    <property type="term" value="P:regulation of DNA-templated transcription"/>
    <property type="evidence" value="ECO:0007669"/>
    <property type="project" value="InterPro"/>
</dbReference>
<gene>
    <name evidence="1" type="ORF">ENI26_02080</name>
</gene>
<reference evidence="1" key="1">
    <citation type="journal article" date="2020" name="mSystems">
        <title>Genome- and Community-Level Interaction Insights into Carbon Utilization and Element Cycling Functions of Hydrothermarchaeota in Hydrothermal Sediment.</title>
        <authorList>
            <person name="Zhou Z."/>
            <person name="Liu Y."/>
            <person name="Xu W."/>
            <person name="Pan J."/>
            <person name="Luo Z.H."/>
            <person name="Li M."/>
        </authorList>
    </citation>
    <scope>NUCLEOTIDE SEQUENCE [LARGE SCALE GENOMIC DNA]</scope>
    <source>
        <strain evidence="1">HyVt-380</strain>
    </source>
</reference>
<proteinExistence type="predicted"/>
<evidence type="ECO:0008006" key="2">
    <source>
        <dbReference type="Google" id="ProtNLM"/>
    </source>
</evidence>
<dbReference type="Proteomes" id="UP000886384">
    <property type="component" value="Unassembled WGS sequence"/>
</dbReference>
<dbReference type="InterPro" id="IPR016032">
    <property type="entry name" value="Sig_transdc_resp-reg_C-effctor"/>
</dbReference>
<protein>
    <recommendedName>
        <fullName evidence="2">HTH luxR-type domain-containing protein</fullName>
    </recommendedName>
</protein>
<accession>A0A7C1VP32</accession>
<name>A0A7C1VP32_9GAMM</name>
<organism evidence="1">
    <name type="scientific">Methylophaga aminisulfidivorans</name>
    <dbReference type="NCBI Taxonomy" id="230105"/>
    <lineage>
        <taxon>Bacteria</taxon>
        <taxon>Pseudomonadati</taxon>
        <taxon>Pseudomonadota</taxon>
        <taxon>Gammaproteobacteria</taxon>
        <taxon>Thiotrichales</taxon>
        <taxon>Piscirickettsiaceae</taxon>
        <taxon>Methylophaga</taxon>
    </lineage>
</organism>
<dbReference type="InterPro" id="IPR036388">
    <property type="entry name" value="WH-like_DNA-bd_sf"/>
</dbReference>
<dbReference type="Gene3D" id="1.10.10.10">
    <property type="entry name" value="Winged helix-like DNA-binding domain superfamily/Winged helix DNA-binding domain"/>
    <property type="match status" value="1"/>
</dbReference>
<sequence length="159" mass="17920">MRLHVEFIQNMFSPRVQEAVKRLASGDSYKEAARELDVDTETVKSYASVFRKELNARNTLEGISILVARGVIKLSEIDKKTLITCGLIILSGSNSDYLMAKTVRASKTTRMERRNNEIAQPENGGEMVHQWHQRLVLCGVVPDRLSSTSVRERQEVEAA</sequence>